<evidence type="ECO:0000313" key="3">
    <source>
        <dbReference type="EMBL" id="MFC3208124.1"/>
    </source>
</evidence>
<sequence>MNIHCPTCGHELAVMPLAGVSEIPLEGQARAIADLLAKAYPKSVSRTAIWDALYGDDPNGGPDNPDAVINVRIYRLRKQLAPYGWTVPKASPGRGNHGRYRLVRLAGNQ</sequence>
<gene>
    <name evidence="3" type="ORF">ACFOHJ_18020</name>
</gene>
<feature type="domain" description="OmpR/PhoB-type" evidence="2">
    <location>
        <begin position="22"/>
        <end position="82"/>
    </location>
</feature>
<evidence type="ECO:0000256" key="1">
    <source>
        <dbReference type="ARBA" id="ARBA00023125"/>
    </source>
</evidence>
<protein>
    <submittedName>
        <fullName evidence="3">Helix-turn-helix domain-containing protein</fullName>
    </submittedName>
</protein>
<dbReference type="InterPro" id="IPR036388">
    <property type="entry name" value="WH-like_DNA-bd_sf"/>
</dbReference>
<dbReference type="Proteomes" id="UP001595583">
    <property type="component" value="Unassembled WGS sequence"/>
</dbReference>
<proteinExistence type="predicted"/>
<accession>A0ABV7KG41</accession>
<reference evidence="4" key="1">
    <citation type="journal article" date="2019" name="Int. J. Syst. Evol. Microbiol.">
        <title>The Global Catalogue of Microorganisms (GCM) 10K type strain sequencing project: providing services to taxonomists for standard genome sequencing and annotation.</title>
        <authorList>
            <consortium name="The Broad Institute Genomics Platform"/>
            <consortium name="The Broad Institute Genome Sequencing Center for Infectious Disease"/>
            <person name="Wu L."/>
            <person name="Ma J."/>
        </authorList>
    </citation>
    <scope>NUCLEOTIDE SEQUENCE [LARGE SCALE GENOMIC DNA]</scope>
    <source>
        <strain evidence="4">KCTC 52165</strain>
    </source>
</reference>
<dbReference type="Pfam" id="PF00486">
    <property type="entry name" value="Trans_reg_C"/>
    <property type="match status" value="1"/>
</dbReference>
<name>A0ABV7KG41_9HYPH</name>
<evidence type="ECO:0000313" key="4">
    <source>
        <dbReference type="Proteomes" id="UP001595583"/>
    </source>
</evidence>
<dbReference type="SUPFAM" id="SSF46894">
    <property type="entry name" value="C-terminal effector domain of the bipartite response regulators"/>
    <property type="match status" value="1"/>
</dbReference>
<keyword evidence="1" id="KW-0238">DNA-binding</keyword>
<dbReference type="InterPro" id="IPR016032">
    <property type="entry name" value="Sig_transdc_resp-reg_C-effctor"/>
</dbReference>
<comment type="caution">
    <text evidence="3">The sequence shown here is derived from an EMBL/GenBank/DDBJ whole genome shotgun (WGS) entry which is preliminary data.</text>
</comment>
<evidence type="ECO:0000259" key="2">
    <source>
        <dbReference type="Pfam" id="PF00486"/>
    </source>
</evidence>
<dbReference type="Gene3D" id="1.10.10.10">
    <property type="entry name" value="Winged helix-like DNA-binding domain superfamily/Winged helix DNA-binding domain"/>
    <property type="match status" value="1"/>
</dbReference>
<dbReference type="RefSeq" id="WP_378222980.1">
    <property type="nucleotide sequence ID" value="NZ_JBHRTK010000016.1"/>
</dbReference>
<dbReference type="EMBL" id="JBHRTK010000016">
    <property type="protein sequence ID" value="MFC3208124.1"/>
    <property type="molecule type" value="Genomic_DNA"/>
</dbReference>
<organism evidence="3 4">
    <name type="scientific">Aquamicrobium soli</name>
    <dbReference type="NCBI Taxonomy" id="1811518"/>
    <lineage>
        <taxon>Bacteria</taxon>
        <taxon>Pseudomonadati</taxon>
        <taxon>Pseudomonadota</taxon>
        <taxon>Alphaproteobacteria</taxon>
        <taxon>Hyphomicrobiales</taxon>
        <taxon>Phyllobacteriaceae</taxon>
        <taxon>Aquamicrobium</taxon>
    </lineage>
</organism>
<dbReference type="InterPro" id="IPR001867">
    <property type="entry name" value="OmpR/PhoB-type_DNA-bd"/>
</dbReference>
<keyword evidence="4" id="KW-1185">Reference proteome</keyword>